<reference evidence="12" key="1">
    <citation type="submission" date="2022-10" db="EMBL/GenBank/DDBJ databases">
        <title>The WGS of Solirubrobacter ginsenosidimutans DSM 21036.</title>
        <authorList>
            <person name="Jiang Z."/>
        </authorList>
    </citation>
    <scope>NUCLEOTIDE SEQUENCE</scope>
    <source>
        <strain evidence="12">DSM 21036</strain>
    </source>
</reference>
<dbReference type="PANTHER" id="PTHR24421">
    <property type="entry name" value="NITRATE/NITRITE SENSOR PROTEIN NARX-RELATED"/>
    <property type="match status" value="1"/>
</dbReference>
<evidence type="ECO:0000256" key="7">
    <source>
        <dbReference type="ARBA" id="ARBA00022840"/>
    </source>
</evidence>
<feature type="coiled-coil region" evidence="9">
    <location>
        <begin position="166"/>
        <end position="193"/>
    </location>
</feature>
<dbReference type="GO" id="GO:0000155">
    <property type="term" value="F:phosphorelay sensor kinase activity"/>
    <property type="evidence" value="ECO:0007669"/>
    <property type="project" value="InterPro"/>
</dbReference>
<evidence type="ECO:0000256" key="2">
    <source>
        <dbReference type="ARBA" id="ARBA00012438"/>
    </source>
</evidence>
<evidence type="ECO:0000256" key="8">
    <source>
        <dbReference type="ARBA" id="ARBA00023012"/>
    </source>
</evidence>
<evidence type="ECO:0000259" key="11">
    <source>
        <dbReference type="SMART" id="SM00387"/>
    </source>
</evidence>
<keyword evidence="7" id="KW-0067">ATP-binding</keyword>
<dbReference type="EMBL" id="JAPDOD010000050">
    <property type="protein sequence ID" value="MDA0165700.1"/>
    <property type="molecule type" value="Genomic_DNA"/>
</dbReference>
<dbReference type="GO" id="GO:0005524">
    <property type="term" value="F:ATP binding"/>
    <property type="evidence" value="ECO:0007669"/>
    <property type="project" value="UniProtKB-KW"/>
</dbReference>
<comment type="caution">
    <text evidence="12">The sequence shown here is derived from an EMBL/GenBank/DDBJ whole genome shotgun (WGS) entry which is preliminary data.</text>
</comment>
<dbReference type="Pfam" id="PF01590">
    <property type="entry name" value="GAF"/>
    <property type="match status" value="3"/>
</dbReference>
<dbReference type="Proteomes" id="UP001149140">
    <property type="component" value="Unassembled WGS sequence"/>
</dbReference>
<dbReference type="CDD" id="cd16917">
    <property type="entry name" value="HATPase_UhpB-NarQ-NarX-like"/>
    <property type="match status" value="1"/>
</dbReference>
<dbReference type="EC" id="2.7.13.3" evidence="2"/>
<keyword evidence="8" id="KW-0902">Two-component regulatory system</keyword>
<feature type="domain" description="GAF" evidence="10">
    <location>
        <begin position="34"/>
        <end position="181"/>
    </location>
</feature>
<evidence type="ECO:0000256" key="5">
    <source>
        <dbReference type="ARBA" id="ARBA00022741"/>
    </source>
</evidence>
<dbReference type="InterPro" id="IPR003594">
    <property type="entry name" value="HATPase_dom"/>
</dbReference>
<protein>
    <recommendedName>
        <fullName evidence="2">histidine kinase</fullName>
        <ecNumber evidence="2">2.7.13.3</ecNumber>
    </recommendedName>
</protein>
<keyword evidence="13" id="KW-1185">Reference proteome</keyword>
<dbReference type="Pfam" id="PF07730">
    <property type="entry name" value="HisKA_3"/>
    <property type="match status" value="1"/>
</dbReference>
<evidence type="ECO:0000256" key="9">
    <source>
        <dbReference type="SAM" id="Coils"/>
    </source>
</evidence>
<dbReference type="SUPFAM" id="SSF55874">
    <property type="entry name" value="ATPase domain of HSP90 chaperone/DNA topoisomerase II/histidine kinase"/>
    <property type="match status" value="1"/>
</dbReference>
<dbReference type="InterPro" id="IPR029016">
    <property type="entry name" value="GAF-like_dom_sf"/>
</dbReference>
<keyword evidence="4" id="KW-0808">Transferase</keyword>
<proteinExistence type="predicted"/>
<keyword evidence="3" id="KW-0597">Phosphoprotein</keyword>
<evidence type="ECO:0000256" key="3">
    <source>
        <dbReference type="ARBA" id="ARBA00022553"/>
    </source>
</evidence>
<evidence type="ECO:0000256" key="4">
    <source>
        <dbReference type="ARBA" id="ARBA00022679"/>
    </source>
</evidence>
<dbReference type="InterPro" id="IPR036890">
    <property type="entry name" value="HATPase_C_sf"/>
</dbReference>
<organism evidence="12 13">
    <name type="scientific">Solirubrobacter ginsenosidimutans</name>
    <dbReference type="NCBI Taxonomy" id="490573"/>
    <lineage>
        <taxon>Bacteria</taxon>
        <taxon>Bacillati</taxon>
        <taxon>Actinomycetota</taxon>
        <taxon>Thermoleophilia</taxon>
        <taxon>Solirubrobacterales</taxon>
        <taxon>Solirubrobacteraceae</taxon>
        <taxon>Solirubrobacter</taxon>
    </lineage>
</organism>
<dbReference type="GO" id="GO:0016020">
    <property type="term" value="C:membrane"/>
    <property type="evidence" value="ECO:0007669"/>
    <property type="project" value="InterPro"/>
</dbReference>
<evidence type="ECO:0000259" key="10">
    <source>
        <dbReference type="SMART" id="SM00065"/>
    </source>
</evidence>
<sequence>MAGGRPGDGSELHQLAEQQTALRRVATLVARGAAAETLFAVVAEQVAEILHVPLVSIVRYEADGTATERASFSQRGTLFRLGTRWSLGGTNVVAQVRDSLRPARIDDYAGLTGEIADRVREAGIRSTAGSPIAVAGRLWGAMVVSTFEPDVLPAGIGADLTEFTELVATAIANSEAREELQRLADEQASLRRVATIVAREASQTRAFTAIAEEVGHLLATEEIRMFRFESRHTAIVMAAWGEREDVLPIGARHPLGGENAASRVFATGRPVRIDDYGTATGAIGDAARTTGTRCVVAAPILVQGRLWGAIVAAKRRDVPFPVQTEERLGQFTELMATAIANAEARAELARLVDEQAALRRVATLVAEGPAPTELFDAVTAEMVRALGADGVTLARFESDEELLLVADLGNNTFKVPVGSRIQYREGSVAAIVRRTARPGRVEYDENDMLSKLATRLQARVGVGAPVVVDGRLWGLMVARWGGDETPPPDTEARMERFGQLLETAIANADGRNQLIASRARLVAAADDARRRVVQDLHDGAQQRLVHTIITLKMVERALLHGDDNVESLVHEALTQAEQGIVDLRELAHGILPAALTRGGLRDGVEAVVQRLELPVRLAVADERFDEEIEATAYFLVAEALTNVVKHARAGYAAVSATTQDGMLRLEVSDDGIGGADANGHGLVGMRDRVTALGGWLEIRSPPGAGTLVAATFPLSADVVGHLP</sequence>
<dbReference type="PANTHER" id="PTHR24421:SF10">
    <property type="entry name" value="NITRATE_NITRITE SENSOR PROTEIN NARQ"/>
    <property type="match status" value="1"/>
</dbReference>
<comment type="catalytic activity">
    <reaction evidence="1">
        <text>ATP + protein L-histidine = ADP + protein N-phospho-L-histidine.</text>
        <dbReference type="EC" id="2.7.13.3"/>
    </reaction>
</comment>
<dbReference type="Gene3D" id="3.30.565.10">
    <property type="entry name" value="Histidine kinase-like ATPase, C-terminal domain"/>
    <property type="match status" value="1"/>
</dbReference>
<keyword evidence="6" id="KW-0418">Kinase</keyword>
<evidence type="ECO:0000313" key="13">
    <source>
        <dbReference type="Proteomes" id="UP001149140"/>
    </source>
</evidence>
<dbReference type="GO" id="GO:0046983">
    <property type="term" value="F:protein dimerization activity"/>
    <property type="evidence" value="ECO:0007669"/>
    <property type="project" value="InterPro"/>
</dbReference>
<dbReference type="InterPro" id="IPR050482">
    <property type="entry name" value="Sensor_HK_TwoCompSys"/>
</dbReference>
<accession>A0A9X3MZM1</accession>
<name>A0A9X3MZM1_9ACTN</name>
<keyword evidence="9" id="KW-0175">Coiled coil</keyword>
<feature type="domain" description="GAF" evidence="10">
    <location>
        <begin position="370"/>
        <end position="515"/>
    </location>
</feature>
<dbReference type="SUPFAM" id="SSF55781">
    <property type="entry name" value="GAF domain-like"/>
    <property type="match status" value="3"/>
</dbReference>
<dbReference type="Gene3D" id="3.30.450.40">
    <property type="match status" value="3"/>
</dbReference>
<dbReference type="InterPro" id="IPR003018">
    <property type="entry name" value="GAF"/>
</dbReference>
<dbReference type="SMART" id="SM00065">
    <property type="entry name" value="GAF"/>
    <property type="match status" value="3"/>
</dbReference>
<dbReference type="InterPro" id="IPR011712">
    <property type="entry name" value="Sig_transdc_His_kin_sub3_dim/P"/>
</dbReference>
<evidence type="ECO:0000256" key="1">
    <source>
        <dbReference type="ARBA" id="ARBA00000085"/>
    </source>
</evidence>
<feature type="domain" description="Histidine kinase/HSP90-like ATPase" evidence="11">
    <location>
        <begin position="627"/>
        <end position="716"/>
    </location>
</feature>
<evidence type="ECO:0000313" key="12">
    <source>
        <dbReference type="EMBL" id="MDA0165700.1"/>
    </source>
</evidence>
<gene>
    <name evidence="12" type="ORF">OM076_35865</name>
</gene>
<dbReference type="AlphaFoldDB" id="A0A9X3MZM1"/>
<keyword evidence="5" id="KW-0547">Nucleotide-binding</keyword>
<feature type="domain" description="GAF" evidence="10">
    <location>
        <begin position="202"/>
        <end position="349"/>
    </location>
</feature>
<dbReference type="Pfam" id="PF02518">
    <property type="entry name" value="HATPase_c"/>
    <property type="match status" value="1"/>
</dbReference>
<evidence type="ECO:0000256" key="6">
    <source>
        <dbReference type="ARBA" id="ARBA00022777"/>
    </source>
</evidence>
<dbReference type="RefSeq" id="WP_270044960.1">
    <property type="nucleotide sequence ID" value="NZ_JAPDOD010000050.1"/>
</dbReference>
<dbReference type="SMART" id="SM00387">
    <property type="entry name" value="HATPase_c"/>
    <property type="match status" value="1"/>
</dbReference>